<reference evidence="2" key="1">
    <citation type="submission" date="2016-06" db="EMBL/GenBank/DDBJ databases">
        <authorList>
            <person name="Varghese N."/>
            <person name="Submissions Spin"/>
        </authorList>
    </citation>
    <scope>NUCLEOTIDE SEQUENCE [LARGE SCALE GENOMIC DNA]</scope>
    <source>
        <strain evidence="2">DSM 45161</strain>
    </source>
</reference>
<sequence>MIEAIDGLVREGALHVLTASRPRIVRHIGVVMHAVGAVPDGRLLAVTLIEETDDKYLVVGARWLNEDEAQPLRKLMERGRAMSRAEDIRAQEPLNSQDWSDAVVDDTPPTTKVSMSARYPSHIARRIMADAEARGVKPGAILREIVEAHYAALDAAGDEPITVRPADVVRALAQVALRERPAAA</sequence>
<dbReference type="AlphaFoldDB" id="A0A1C5GX43"/>
<protein>
    <recommendedName>
        <fullName evidence="3">Ribbon-helix-helix protein, copG family</fullName>
    </recommendedName>
</protein>
<evidence type="ECO:0008006" key="3">
    <source>
        <dbReference type="Google" id="ProtNLM"/>
    </source>
</evidence>
<evidence type="ECO:0000313" key="2">
    <source>
        <dbReference type="Proteomes" id="UP000198215"/>
    </source>
</evidence>
<proteinExistence type="predicted"/>
<keyword evidence="2" id="KW-1185">Reference proteome</keyword>
<gene>
    <name evidence="1" type="ORF">GA0070614_0508</name>
</gene>
<dbReference type="EMBL" id="LT607753">
    <property type="protein sequence ID" value="SCG38362.1"/>
    <property type="molecule type" value="Genomic_DNA"/>
</dbReference>
<dbReference type="Proteomes" id="UP000198215">
    <property type="component" value="Chromosome I"/>
</dbReference>
<organism evidence="1 2">
    <name type="scientific">Micromonospora coxensis</name>
    <dbReference type="NCBI Taxonomy" id="356852"/>
    <lineage>
        <taxon>Bacteria</taxon>
        <taxon>Bacillati</taxon>
        <taxon>Actinomycetota</taxon>
        <taxon>Actinomycetes</taxon>
        <taxon>Micromonosporales</taxon>
        <taxon>Micromonosporaceae</taxon>
        <taxon>Micromonospora</taxon>
    </lineage>
</organism>
<evidence type="ECO:0000313" key="1">
    <source>
        <dbReference type="EMBL" id="SCG38362.1"/>
    </source>
</evidence>
<accession>A0A1C5GX43</accession>
<name>A0A1C5GX43_9ACTN</name>